<keyword evidence="9 12" id="KW-1133">Transmembrane helix</keyword>
<feature type="transmembrane region" description="Helical" evidence="12">
    <location>
        <begin position="234"/>
        <end position="255"/>
    </location>
</feature>
<evidence type="ECO:0000256" key="8">
    <source>
        <dbReference type="ARBA" id="ARBA00022982"/>
    </source>
</evidence>
<dbReference type="GO" id="GO:0009055">
    <property type="term" value="F:electron transfer activity"/>
    <property type="evidence" value="ECO:0007669"/>
    <property type="project" value="InterPro"/>
</dbReference>
<keyword evidence="10" id="KW-0408">Iron</keyword>
<evidence type="ECO:0000256" key="7">
    <source>
        <dbReference type="ARBA" id="ARBA00022723"/>
    </source>
</evidence>
<keyword evidence="7" id="KW-0479">Metal-binding</keyword>
<evidence type="ECO:0000313" key="14">
    <source>
        <dbReference type="Proteomes" id="UP000094056"/>
    </source>
</evidence>
<evidence type="ECO:0000256" key="9">
    <source>
        <dbReference type="ARBA" id="ARBA00022989"/>
    </source>
</evidence>
<comment type="similarity">
    <text evidence="2">Belongs to the cytochrome ubiquinol oxidase subunit 1 family.</text>
</comment>
<dbReference type="EMBL" id="MAYW01000109">
    <property type="protein sequence ID" value="ODS31560.1"/>
    <property type="molecule type" value="Genomic_DNA"/>
</dbReference>
<feature type="transmembrane region" description="Helical" evidence="12">
    <location>
        <begin position="310"/>
        <end position="331"/>
    </location>
</feature>
<keyword evidence="3" id="KW-0813">Transport</keyword>
<evidence type="ECO:0000256" key="10">
    <source>
        <dbReference type="ARBA" id="ARBA00023004"/>
    </source>
</evidence>
<keyword evidence="4" id="KW-1003">Cell membrane</keyword>
<feature type="transmembrane region" description="Helical" evidence="12">
    <location>
        <begin position="106"/>
        <end position="128"/>
    </location>
</feature>
<feature type="transmembrane region" description="Helical" evidence="12">
    <location>
        <begin position="174"/>
        <end position="194"/>
    </location>
</feature>
<keyword evidence="11 12" id="KW-0472">Membrane</keyword>
<dbReference type="AlphaFoldDB" id="A0A1E3X7E8"/>
<feature type="transmembrane region" description="Helical" evidence="12">
    <location>
        <begin position="498"/>
        <end position="517"/>
    </location>
</feature>
<accession>A0A1E3X7E8</accession>
<reference evidence="13 14" key="1">
    <citation type="submission" date="2016-07" db="EMBL/GenBank/DDBJ databases">
        <title>Draft genome of Scalindua rubra, obtained from a brine-seawater interface in the Red Sea, sheds light on salt adaptation in anammox bacteria.</title>
        <authorList>
            <person name="Speth D.R."/>
            <person name="Lagkouvardos I."/>
            <person name="Wang Y."/>
            <person name="Qian P.-Y."/>
            <person name="Dutilh B.E."/>
            <person name="Jetten M.S."/>
        </authorList>
    </citation>
    <scope>NUCLEOTIDE SEQUENCE [LARGE SCALE GENOMIC DNA]</scope>
    <source>
        <strain evidence="13">BSI-1</strain>
    </source>
</reference>
<comment type="subcellular location">
    <subcellularLocation>
        <location evidence="1">Cell membrane</location>
        <topology evidence="1">Multi-pass membrane protein</topology>
    </subcellularLocation>
</comment>
<comment type="caution">
    <text evidence="13">The sequence shown here is derived from an EMBL/GenBank/DDBJ whole genome shotgun (WGS) entry which is preliminary data.</text>
</comment>
<feature type="transmembrane region" description="Helical" evidence="12">
    <location>
        <begin position="58"/>
        <end position="86"/>
    </location>
</feature>
<evidence type="ECO:0000256" key="6">
    <source>
        <dbReference type="ARBA" id="ARBA00022692"/>
    </source>
</evidence>
<dbReference type="GO" id="GO:0020037">
    <property type="term" value="F:heme binding"/>
    <property type="evidence" value="ECO:0007669"/>
    <property type="project" value="TreeGrafter"/>
</dbReference>
<sequence>MNTKNPVINFTSKKLHLKIAFTIFLIIIFIALASSYGIAQVGEEVVQYRNFFGVDARIVVWIIAELHLMFAAFVLGVPIFAVIVEIIGAKSNDIKYDNLAREFTKLLSAAFATTASLGGLLAFVLYGLYPGFLRYMTDVFHSFMFVYALCFFGEAFCLYGYYYSWDLLLRKGKWFHITLGIFLNLFGMVLMFLANSWATFMMIPAGIDMETGKVTSLYHAFYNPLWMPMNIHRLIANVAFGGFVVGAYAAIKFMGTKTDGEKAHYDWMGYIGNFIGLSAFIPLSFVGYWLGREIYSASPVMGNIMMGGAFSWMFIIQAILIGMLFIGGNYYLWNGMGRIKGAERYTKYIKYINIIIFCCFAVWLTPHNLPLSGEERALIGEEYHPFSKFFGVMAAKNAVVNLLILSTFFSFLLYRRANKGEIMPFSSHGSSARIALIITAGLCTVFLSWYAVELIGLELEDNIKRYVSPLIVCLVIQICAIIVSILITFANRGKFAQAFLFGMTTSIAVIYMAYYGFVVMGKANLVLRYLSVSQVSVVLSCLITNAIIDVFLFKNAKEVGGISWGKIPLRAQYALLLLCIAIVTLMGLMGFIRSGLRMNWHIYGFMQDTSAGVFTPTIAYMGWIICLIVLLFLGLVTFVFWLAGIAEKKEKHVFVPTGAGRITEAPSTASGGEIMVNE</sequence>
<dbReference type="InterPro" id="IPR002585">
    <property type="entry name" value="Cyt-d_ubiquinol_oxidase_su_1"/>
</dbReference>
<name>A0A1E3X7E8_9BACT</name>
<feature type="transmembrane region" description="Helical" evidence="12">
    <location>
        <begin position="20"/>
        <end position="38"/>
    </location>
</feature>
<feature type="transmembrane region" description="Helical" evidence="12">
    <location>
        <begin position="573"/>
        <end position="592"/>
    </location>
</feature>
<keyword evidence="6 12" id="KW-0812">Transmembrane</keyword>
<evidence type="ECO:0000256" key="11">
    <source>
        <dbReference type="ARBA" id="ARBA00023136"/>
    </source>
</evidence>
<dbReference type="GO" id="GO:0016682">
    <property type="term" value="F:oxidoreductase activity, acting on diphenols and related substances as donors, oxygen as acceptor"/>
    <property type="evidence" value="ECO:0007669"/>
    <property type="project" value="TreeGrafter"/>
</dbReference>
<evidence type="ECO:0000256" key="12">
    <source>
        <dbReference type="SAM" id="Phobius"/>
    </source>
</evidence>
<feature type="transmembrane region" description="Helical" evidence="12">
    <location>
        <begin position="267"/>
        <end position="290"/>
    </location>
</feature>
<dbReference type="PANTHER" id="PTHR30365:SF14">
    <property type="entry name" value="CYTOCHROME BD MENAQUINOL OXIDASE SUBUNIT I-RELATED"/>
    <property type="match status" value="1"/>
</dbReference>
<keyword evidence="5" id="KW-0349">Heme</keyword>
<evidence type="ECO:0000313" key="13">
    <source>
        <dbReference type="EMBL" id="ODS31560.1"/>
    </source>
</evidence>
<dbReference type="PATRIC" id="fig|1872076.5.peg.3939"/>
<gene>
    <name evidence="13" type="primary">cydA_3</name>
    <name evidence="13" type="ORF">SCARUB_03310</name>
</gene>
<evidence type="ECO:0000256" key="2">
    <source>
        <dbReference type="ARBA" id="ARBA00009819"/>
    </source>
</evidence>
<feature type="transmembrane region" description="Helical" evidence="12">
    <location>
        <begin position="620"/>
        <end position="643"/>
    </location>
</feature>
<organism evidence="13 14">
    <name type="scientific">Candidatus Scalindua rubra</name>
    <dbReference type="NCBI Taxonomy" id="1872076"/>
    <lineage>
        <taxon>Bacteria</taxon>
        <taxon>Pseudomonadati</taxon>
        <taxon>Planctomycetota</taxon>
        <taxon>Candidatus Brocadiia</taxon>
        <taxon>Candidatus Brocadiales</taxon>
        <taxon>Candidatus Scalinduaceae</taxon>
        <taxon>Candidatus Scalindua</taxon>
    </lineage>
</organism>
<dbReference type="GO" id="GO:0019646">
    <property type="term" value="P:aerobic electron transport chain"/>
    <property type="evidence" value="ECO:0007669"/>
    <property type="project" value="InterPro"/>
</dbReference>
<dbReference type="GO" id="GO:0046872">
    <property type="term" value="F:metal ion binding"/>
    <property type="evidence" value="ECO:0007669"/>
    <property type="project" value="UniProtKB-KW"/>
</dbReference>
<dbReference type="Pfam" id="PF01654">
    <property type="entry name" value="Cyt_bd_oxida_I"/>
    <property type="match status" value="1"/>
</dbReference>
<dbReference type="GO" id="GO:0070069">
    <property type="term" value="C:cytochrome complex"/>
    <property type="evidence" value="ECO:0007669"/>
    <property type="project" value="InterPro"/>
</dbReference>
<keyword evidence="8" id="KW-0249">Electron transport</keyword>
<evidence type="ECO:0000256" key="1">
    <source>
        <dbReference type="ARBA" id="ARBA00004651"/>
    </source>
</evidence>
<evidence type="ECO:0000256" key="3">
    <source>
        <dbReference type="ARBA" id="ARBA00022448"/>
    </source>
</evidence>
<feature type="transmembrane region" description="Helical" evidence="12">
    <location>
        <begin position="467"/>
        <end position="491"/>
    </location>
</feature>
<evidence type="ECO:0000256" key="5">
    <source>
        <dbReference type="ARBA" id="ARBA00022617"/>
    </source>
</evidence>
<feature type="transmembrane region" description="Helical" evidence="12">
    <location>
        <begin position="389"/>
        <end position="414"/>
    </location>
</feature>
<feature type="transmembrane region" description="Helical" evidence="12">
    <location>
        <begin position="351"/>
        <end position="369"/>
    </location>
</feature>
<proteinExistence type="inferred from homology"/>
<protein>
    <submittedName>
        <fullName evidence="13">Subunit 1 of alternative cytochrome bd quinol oxidase (CydA)</fullName>
    </submittedName>
</protein>
<feature type="transmembrane region" description="Helical" evidence="12">
    <location>
        <begin position="140"/>
        <end position="162"/>
    </location>
</feature>
<evidence type="ECO:0000256" key="4">
    <source>
        <dbReference type="ARBA" id="ARBA00022475"/>
    </source>
</evidence>
<dbReference type="PANTHER" id="PTHR30365">
    <property type="entry name" value="CYTOCHROME D UBIQUINOL OXIDASE"/>
    <property type="match status" value="1"/>
</dbReference>
<feature type="transmembrane region" description="Helical" evidence="12">
    <location>
        <begin position="434"/>
        <end position="452"/>
    </location>
</feature>
<feature type="transmembrane region" description="Helical" evidence="12">
    <location>
        <begin position="529"/>
        <end position="552"/>
    </location>
</feature>
<dbReference type="Proteomes" id="UP000094056">
    <property type="component" value="Unassembled WGS sequence"/>
</dbReference>
<dbReference type="GO" id="GO:0005886">
    <property type="term" value="C:plasma membrane"/>
    <property type="evidence" value="ECO:0007669"/>
    <property type="project" value="UniProtKB-SubCell"/>
</dbReference>